<dbReference type="Pfam" id="PF25909">
    <property type="entry name" value="zf-C2H2_AHC1"/>
    <property type="match status" value="1"/>
</dbReference>
<feature type="compositionally biased region" description="Basic and acidic residues" evidence="1">
    <location>
        <begin position="623"/>
        <end position="637"/>
    </location>
</feature>
<dbReference type="Proteomes" id="UP000190744">
    <property type="component" value="Unassembled WGS sequence"/>
</dbReference>
<feature type="compositionally biased region" description="Polar residues" evidence="1">
    <location>
        <begin position="474"/>
        <end position="483"/>
    </location>
</feature>
<reference evidence="4" key="1">
    <citation type="submission" date="2015-09" db="EMBL/GenBank/DDBJ databases">
        <authorList>
            <person name="Fill T.P."/>
            <person name="Baretta J.F."/>
            <person name="de Almeida L.G."/>
            <person name="Rocha M."/>
            <person name="de Souza D.H."/>
            <person name="Malavazi I."/>
            <person name="Cerdeira L.T."/>
            <person name="Hong H."/>
            <person name="Samborskyy M."/>
            <person name="de Vasconcelos A.T."/>
            <person name="Leadlay P."/>
            <person name="Rodrigues-Filho E."/>
        </authorList>
    </citation>
    <scope>NUCLEOTIDE SEQUENCE [LARGE SCALE GENOMIC DNA]</scope>
    <source>
        <strain evidence="4">LaBioMMi 136</strain>
    </source>
</reference>
<feature type="domain" description="AHC1-like C2H2 zinc-finger" evidence="2">
    <location>
        <begin position="406"/>
        <end position="453"/>
    </location>
</feature>
<feature type="compositionally biased region" description="Low complexity" evidence="1">
    <location>
        <begin position="651"/>
        <end position="664"/>
    </location>
</feature>
<feature type="region of interest" description="Disordered" evidence="1">
    <location>
        <begin position="357"/>
        <end position="403"/>
    </location>
</feature>
<feature type="compositionally biased region" description="Low complexity" evidence="1">
    <location>
        <begin position="170"/>
        <end position="205"/>
    </location>
</feature>
<protein>
    <recommendedName>
        <fullName evidence="2">AHC1-like C2H2 zinc-finger domain-containing protein</fullName>
    </recommendedName>
</protein>
<dbReference type="EMBL" id="LJBN01000186">
    <property type="protein sequence ID" value="OOQ84056.1"/>
    <property type="molecule type" value="Genomic_DNA"/>
</dbReference>
<comment type="caution">
    <text evidence="3">The sequence shown here is derived from an EMBL/GenBank/DDBJ whole genome shotgun (WGS) entry which is preliminary data.</text>
</comment>
<evidence type="ECO:0000256" key="1">
    <source>
        <dbReference type="SAM" id="MobiDB-lite"/>
    </source>
</evidence>
<feature type="compositionally biased region" description="Polar residues" evidence="1">
    <location>
        <begin position="676"/>
        <end position="692"/>
    </location>
</feature>
<sequence>MIDAVDGGDKAKADNEFNAAQGWVNKTKAKTVNDCNDASQELPYSITTITSGGFYFVPFSPTPNQNKHPYLIKLSDRPTPRAWTQPSIADTNPPSFGPSQPNSVRLPTSHGMFRLLPWPSPIGGNKVMTEEVKMLAPAGCAPGMNMNVNVNVNALSQSLPPLLKRKRTDSSATDAPAATKPRPEPSVVAPTPSTSTPTVVPASEPLAAPVATSPSVTTAREPAPAPAASVRPDVNRLRETITAQLSLEVLLKHNELRLIDQEIAKCQVALEQLRRCAEIPYPGSAVSGVSADVSAGTGASVLLPGNGPAPISPAPWGVTEGPYSRHYARWLLPDPRFDGGEVEMGSLAVRDGGFIVPEGRSTRGNPMDFSSLAGKTRPSRGTPQAKFQSLSSGYPVPKEKPGPMLIRRKSDQVLVKLVCLDCRRDNFSSTQGFINHCRIAHNRNFASHDAAAMASGEPVEVDDAGAIVGGTAPRSESSSSVQTPGFVHPLIRSGQLPTPAKESATPQRPSSVNLPVAVATPPATVQPKPEPVKVTRNPSFLASPATPHLSALMRDRGLGLNMDKLVAEAKTPVDLSGLYDDDSDADESGHQSTATNQSSSQQGVPAARHPMRTPTAKAALQRPEGRKGVDRGTHDLPDLTPSRPPYQQSFLDLSSLPSGPHPSLTDSSRDCDSLDHSVNLSPNALESNQAPSLVSDDEDDYEAASDSDSPSSSEADEEEQEFRHIEVEDDERAGAPSAATTEAKPGPSLTNPGPQAAPTLSKPMKQNRSKKMSMVPTFGDRRRDEEQVSFVHPSSEEAKLKRSNGQKPPQSN</sequence>
<feature type="compositionally biased region" description="Low complexity" evidence="1">
    <location>
        <begin position="591"/>
        <end position="602"/>
    </location>
</feature>
<proteinExistence type="predicted"/>
<dbReference type="AlphaFoldDB" id="A0A1S9RF98"/>
<feature type="compositionally biased region" description="Polar residues" evidence="1">
    <location>
        <begin position="82"/>
        <end position="101"/>
    </location>
</feature>
<feature type="region of interest" description="Disordered" evidence="1">
    <location>
        <begin position="81"/>
        <end position="101"/>
    </location>
</feature>
<feature type="region of interest" description="Disordered" evidence="1">
    <location>
        <begin position="576"/>
        <end position="812"/>
    </location>
</feature>
<feature type="compositionally biased region" description="Acidic residues" evidence="1">
    <location>
        <begin position="695"/>
        <end position="705"/>
    </location>
</feature>
<organism evidence="3 4">
    <name type="scientific">Penicillium brasilianum</name>
    <dbReference type="NCBI Taxonomy" id="104259"/>
    <lineage>
        <taxon>Eukaryota</taxon>
        <taxon>Fungi</taxon>
        <taxon>Dikarya</taxon>
        <taxon>Ascomycota</taxon>
        <taxon>Pezizomycotina</taxon>
        <taxon>Eurotiomycetes</taxon>
        <taxon>Eurotiomycetidae</taxon>
        <taxon>Eurotiales</taxon>
        <taxon>Aspergillaceae</taxon>
        <taxon>Penicillium</taxon>
    </lineage>
</organism>
<gene>
    <name evidence="3" type="ORF">PEBR_32044</name>
</gene>
<feature type="compositionally biased region" description="Polar residues" evidence="1">
    <location>
        <begin position="803"/>
        <end position="812"/>
    </location>
</feature>
<accession>A0A1S9RF98</accession>
<dbReference type="InterPro" id="IPR058706">
    <property type="entry name" value="zf-C2H2_AHC1-like"/>
</dbReference>
<evidence type="ECO:0000259" key="2">
    <source>
        <dbReference type="Pfam" id="PF25909"/>
    </source>
</evidence>
<evidence type="ECO:0000313" key="3">
    <source>
        <dbReference type="EMBL" id="OOQ84056.1"/>
    </source>
</evidence>
<evidence type="ECO:0000313" key="4">
    <source>
        <dbReference type="Proteomes" id="UP000190744"/>
    </source>
</evidence>
<name>A0A1S9RF98_PENBI</name>
<feature type="compositionally biased region" description="Polar residues" evidence="1">
    <location>
        <begin position="379"/>
        <end position="392"/>
    </location>
</feature>
<feature type="region of interest" description="Disordered" evidence="1">
    <location>
        <begin position="469"/>
        <end position="544"/>
    </location>
</feature>
<feature type="compositionally biased region" description="Polar residues" evidence="1">
    <location>
        <begin position="504"/>
        <end position="513"/>
    </location>
</feature>
<feature type="region of interest" description="Disordered" evidence="1">
    <location>
        <begin position="159"/>
        <end position="231"/>
    </location>
</feature>